<keyword evidence="7" id="KW-1133">Transmembrane helix</keyword>
<evidence type="ECO:0000256" key="4">
    <source>
        <dbReference type="ARBA" id="ARBA00022679"/>
    </source>
</evidence>
<keyword evidence="7" id="KW-0812">Transmembrane</keyword>
<dbReference type="InterPro" id="IPR039901">
    <property type="entry name" value="Kdotransferase"/>
</dbReference>
<feature type="domain" description="3-deoxy-D-manno-octulosonic-acid transferase N-terminal" evidence="8">
    <location>
        <begin position="34"/>
        <end position="217"/>
    </location>
</feature>
<dbReference type="Gene3D" id="3.40.50.11720">
    <property type="entry name" value="3-Deoxy-D-manno-octulosonic-acid transferase, N-terminal domain"/>
    <property type="match status" value="1"/>
</dbReference>
<keyword evidence="7" id="KW-0472">Membrane</keyword>
<dbReference type="Gene3D" id="3.40.50.2000">
    <property type="entry name" value="Glycogen Phosphorylase B"/>
    <property type="match status" value="1"/>
</dbReference>
<organism evidence="9 10">
    <name type="scientific">Deefgea tanakiae</name>
    <dbReference type="NCBI Taxonomy" id="2865840"/>
    <lineage>
        <taxon>Bacteria</taxon>
        <taxon>Pseudomonadati</taxon>
        <taxon>Pseudomonadota</taxon>
        <taxon>Betaproteobacteria</taxon>
        <taxon>Neisseriales</taxon>
        <taxon>Chitinibacteraceae</taxon>
        <taxon>Deefgea</taxon>
    </lineage>
</organism>
<keyword evidence="4 7" id="KW-0808">Transferase</keyword>
<reference evidence="9 10" key="1">
    <citation type="submission" date="2021-08" db="EMBL/GenBank/DDBJ databases">
        <title>complete genome sequencing of Deefgea sp. D25.</title>
        <authorList>
            <person name="Bae J.-W."/>
            <person name="Gim D.-H."/>
        </authorList>
    </citation>
    <scope>NUCLEOTIDE SEQUENCE [LARGE SCALE GENOMIC DNA]</scope>
    <source>
        <strain evidence="9 10">D25</strain>
    </source>
</reference>
<keyword evidence="10" id="KW-1185">Reference proteome</keyword>
<dbReference type="PANTHER" id="PTHR42755:SF1">
    <property type="entry name" value="3-DEOXY-D-MANNO-OCTULOSONIC ACID TRANSFERASE, MITOCHONDRIAL-RELATED"/>
    <property type="match status" value="1"/>
</dbReference>
<dbReference type="Pfam" id="PF04413">
    <property type="entry name" value="Glycos_transf_N"/>
    <property type="match status" value="1"/>
</dbReference>
<comment type="subcellular location">
    <subcellularLocation>
        <location evidence="7">Cell membrane</location>
    </subcellularLocation>
</comment>
<comment type="similarity">
    <text evidence="7">Belongs to the glycosyltransferase group 1 family.</text>
</comment>
<comment type="pathway">
    <text evidence="1 7">Bacterial outer membrane biogenesis; LPS core biosynthesis.</text>
</comment>
<dbReference type="GO" id="GO:0016740">
    <property type="term" value="F:transferase activity"/>
    <property type="evidence" value="ECO:0007669"/>
    <property type="project" value="UniProtKB-KW"/>
</dbReference>
<accession>A0ABX8Z5B1</accession>
<comment type="function">
    <text evidence="7">Involved in lipopolysaccharide (LPS) biosynthesis. Catalyzes the transfer of 3-deoxy-D-manno-octulosonate (Kdo) residue(s) from CMP-Kdo to lipid IV(A), the tetraacyldisaccharide-1,4'-bisphosphate precursor of lipid A.</text>
</comment>
<sequence length="428" mass="47289">MARWVYRLVLWLVFPLIWLYLLKRSKKQPAYRNQWAERLGYYSRGNTDELLQLNTQSRPVWLHAVSVGEVRASAPVIAALRQQYPQCSFVLTCMTPTGRETAQELFGAFATIVYLPYDYPSAIRRFLCTFQPLCGVVMETEIWPNLIHACADADIPLVLANARLSEKSFLGYQKARALIAPAMARWAQVLAQAPADAARLTQLGAANVQVMGSVKFDNQIDASNVALGRHWRSQFAERSVVLLASSRDGEEAEFLTQWRALFPQFAPLLIIVPRHPQRFDLVASLIEAQGLSLLRRSQWQGETLVDADVLLGDSMGEMLAWFAAADLTVMGGSLLPFGCQNFIEACAVGCPVLLGPHTYNFAAAAEAALTEGAAWQGATLSDVMVKIPKLLAEPALREPMGRSGVQFAQAHRGATAQLMRHLAAYLSP</sequence>
<dbReference type="EC" id="2.4.99.12" evidence="2 7"/>
<evidence type="ECO:0000313" key="9">
    <source>
        <dbReference type="EMBL" id="QZA77741.1"/>
    </source>
</evidence>
<evidence type="ECO:0000256" key="1">
    <source>
        <dbReference type="ARBA" id="ARBA00004713"/>
    </source>
</evidence>
<feature type="transmembrane region" description="Helical" evidence="7">
    <location>
        <begin position="6"/>
        <end position="22"/>
    </location>
</feature>
<evidence type="ECO:0000256" key="7">
    <source>
        <dbReference type="RuleBase" id="RU365103"/>
    </source>
</evidence>
<comment type="catalytic activity">
    <reaction evidence="6 7">
        <text>lipid IVA (E. coli) + CMP-3-deoxy-beta-D-manno-octulosonate = alpha-Kdo-(2-&gt;6)-lipid IVA (E. coli) + CMP + H(+)</text>
        <dbReference type="Rhea" id="RHEA:28066"/>
        <dbReference type="ChEBI" id="CHEBI:15378"/>
        <dbReference type="ChEBI" id="CHEBI:58603"/>
        <dbReference type="ChEBI" id="CHEBI:60364"/>
        <dbReference type="ChEBI" id="CHEBI:60377"/>
        <dbReference type="ChEBI" id="CHEBI:85987"/>
        <dbReference type="EC" id="2.4.99.12"/>
    </reaction>
</comment>
<dbReference type="EMBL" id="CP081150">
    <property type="protein sequence ID" value="QZA77741.1"/>
    <property type="molecule type" value="Genomic_DNA"/>
</dbReference>
<evidence type="ECO:0000256" key="2">
    <source>
        <dbReference type="ARBA" id="ARBA00012621"/>
    </source>
</evidence>
<evidence type="ECO:0000256" key="3">
    <source>
        <dbReference type="ARBA" id="ARBA00019077"/>
    </source>
</evidence>
<evidence type="ECO:0000256" key="6">
    <source>
        <dbReference type="ARBA" id="ARBA00049183"/>
    </source>
</evidence>
<dbReference type="SUPFAM" id="SSF53756">
    <property type="entry name" value="UDP-Glycosyltransferase/glycogen phosphorylase"/>
    <property type="match status" value="1"/>
</dbReference>
<evidence type="ECO:0000259" key="8">
    <source>
        <dbReference type="Pfam" id="PF04413"/>
    </source>
</evidence>
<proteinExistence type="inferred from homology"/>
<name>A0ABX8Z5B1_9NEIS</name>
<keyword evidence="7" id="KW-1003">Cell membrane</keyword>
<dbReference type="PANTHER" id="PTHR42755">
    <property type="entry name" value="3-DEOXY-MANNO-OCTULOSONATE CYTIDYLYLTRANSFERASE"/>
    <property type="match status" value="1"/>
</dbReference>
<dbReference type="Proteomes" id="UP000825679">
    <property type="component" value="Chromosome"/>
</dbReference>
<protein>
    <recommendedName>
        <fullName evidence="3 7">3-deoxy-D-manno-octulosonic acid transferase</fullName>
        <shortName evidence="7">Kdo transferase</shortName>
        <ecNumber evidence="2 7">2.4.99.12</ecNumber>
    </recommendedName>
    <alternativeName>
        <fullName evidence="5 7">Lipid IV(A) 3-deoxy-D-manno-octulosonic acid transferase</fullName>
    </alternativeName>
</protein>
<keyword evidence="7" id="KW-0448">Lipopolysaccharide biosynthesis</keyword>
<evidence type="ECO:0000256" key="5">
    <source>
        <dbReference type="ARBA" id="ARBA00031445"/>
    </source>
</evidence>
<dbReference type="RefSeq" id="WP_221006121.1">
    <property type="nucleotide sequence ID" value="NZ_CP081150.1"/>
</dbReference>
<dbReference type="InterPro" id="IPR038107">
    <property type="entry name" value="Glycos_transf_N_sf"/>
</dbReference>
<gene>
    <name evidence="9" type="ORF">K4H28_15980</name>
</gene>
<evidence type="ECO:0000313" key="10">
    <source>
        <dbReference type="Proteomes" id="UP000825679"/>
    </source>
</evidence>
<dbReference type="InterPro" id="IPR007507">
    <property type="entry name" value="Glycos_transf_N"/>
</dbReference>